<dbReference type="Proteomes" id="UP000183275">
    <property type="component" value="Unassembled WGS sequence"/>
</dbReference>
<protein>
    <submittedName>
        <fullName evidence="1">Uncharacterized protein</fullName>
    </submittedName>
</protein>
<name>A0A1I0N0Z4_9EURY</name>
<accession>A0A1I0N0Z4</accession>
<gene>
    <name evidence="1" type="ORF">SAMN05216285_1224</name>
</gene>
<sequence>MAATLRGERTATVHGDTITPSDELQGLRWTYDIEYVAPTGDVV</sequence>
<keyword evidence="2" id="KW-1185">Reference proteome</keyword>
<reference evidence="2" key="1">
    <citation type="submission" date="2016-10" db="EMBL/GenBank/DDBJ databases">
        <authorList>
            <person name="Varghese N."/>
        </authorList>
    </citation>
    <scope>NUCLEOTIDE SEQUENCE [LARGE SCALE GENOMIC DNA]</scope>
    <source>
        <strain evidence="2">CGMCC 1.12284</strain>
    </source>
</reference>
<evidence type="ECO:0000313" key="1">
    <source>
        <dbReference type="EMBL" id="SEV94694.1"/>
    </source>
</evidence>
<dbReference type="RefSeq" id="WP_275041250.1">
    <property type="nucleotide sequence ID" value="NZ_FOIS01000002.1"/>
</dbReference>
<dbReference type="AlphaFoldDB" id="A0A1I0N0Z4"/>
<dbReference type="EMBL" id="FOIS01000002">
    <property type="protein sequence ID" value="SEV94694.1"/>
    <property type="molecule type" value="Genomic_DNA"/>
</dbReference>
<organism evidence="1 2">
    <name type="scientific">Natrinema salifodinae</name>
    <dbReference type="NCBI Taxonomy" id="1202768"/>
    <lineage>
        <taxon>Archaea</taxon>
        <taxon>Methanobacteriati</taxon>
        <taxon>Methanobacteriota</taxon>
        <taxon>Stenosarchaea group</taxon>
        <taxon>Halobacteria</taxon>
        <taxon>Halobacteriales</taxon>
        <taxon>Natrialbaceae</taxon>
        <taxon>Natrinema</taxon>
    </lineage>
</organism>
<evidence type="ECO:0000313" key="2">
    <source>
        <dbReference type="Proteomes" id="UP000183275"/>
    </source>
</evidence>
<proteinExistence type="predicted"/>